<reference evidence="1 2" key="1">
    <citation type="submission" date="2017-01" db="EMBL/GenBank/DDBJ databases">
        <title>Deconstructing symbiosis and pathogenesis requirements using a combined genomic-metabolomic approach.</title>
        <authorList>
            <person name="Tobias N.J."/>
            <person name="Wolff H."/>
            <person name="Djahanschiri B."/>
            <person name="Ebersberger I."/>
            <person name="Bode H.B."/>
        </authorList>
    </citation>
    <scope>NUCLEOTIDE SEQUENCE [LARGE SCALE GENOMIC DNA]</scope>
    <source>
        <strain evidence="1 2">DSM 4764</strain>
    </source>
</reference>
<evidence type="ECO:0000313" key="2">
    <source>
        <dbReference type="Proteomes" id="UP000194204"/>
    </source>
</evidence>
<sequence>MAGATARTAAELVGVNKTTSAYYFHRLRVLIADYVDEHSMFEGEIEIDESYLGGNVRENVGEVQPEKSLFSGFSSEVVRSTLASYLTLNLIP</sequence>
<organism evidence="1 2">
    <name type="scientific">Xenorhabdus beddingii</name>
    <dbReference type="NCBI Taxonomy" id="40578"/>
    <lineage>
        <taxon>Bacteria</taxon>
        <taxon>Pseudomonadati</taxon>
        <taxon>Pseudomonadota</taxon>
        <taxon>Gammaproteobacteria</taxon>
        <taxon>Enterobacterales</taxon>
        <taxon>Morganellaceae</taxon>
        <taxon>Xenorhabdus</taxon>
    </lineage>
</organism>
<proteinExistence type="predicted"/>
<protein>
    <submittedName>
        <fullName evidence="1">Transposase</fullName>
    </submittedName>
</protein>
<gene>
    <name evidence="1" type="ORF">Xbed_02106</name>
</gene>
<name>A0A1Y2SNR9_9GAMM</name>
<dbReference type="AlphaFoldDB" id="A0A1Y2SNR9"/>
<dbReference type="EMBL" id="MUBK01000015">
    <property type="protein sequence ID" value="OTA19795.1"/>
    <property type="molecule type" value="Genomic_DNA"/>
</dbReference>
<accession>A0A1Y2SNR9</accession>
<evidence type="ECO:0000313" key="1">
    <source>
        <dbReference type="EMBL" id="OTA19795.1"/>
    </source>
</evidence>
<keyword evidence="2" id="KW-1185">Reference proteome</keyword>
<comment type="caution">
    <text evidence="1">The sequence shown here is derived from an EMBL/GenBank/DDBJ whole genome shotgun (WGS) entry which is preliminary data.</text>
</comment>
<dbReference type="Proteomes" id="UP000194204">
    <property type="component" value="Unassembled WGS sequence"/>
</dbReference>
<dbReference type="STRING" id="40578.Xbed_02106"/>